<name>A0A9Q9EHQ3_9PEZI</name>
<reference evidence="1" key="1">
    <citation type="submission" date="2022-06" db="EMBL/GenBank/DDBJ databases">
        <title>Complete genome sequences of two strains of the flax pathogen Septoria linicola.</title>
        <authorList>
            <person name="Lapalu N."/>
            <person name="Simon A."/>
            <person name="Demenou B."/>
            <person name="Paumier D."/>
            <person name="Guillot M.-P."/>
            <person name="Gout L."/>
            <person name="Valade R."/>
        </authorList>
    </citation>
    <scope>NUCLEOTIDE SEQUENCE</scope>
    <source>
        <strain evidence="1">SE15195</strain>
    </source>
</reference>
<dbReference type="AlphaFoldDB" id="A0A9Q9EHQ3"/>
<accession>A0A9Q9EHQ3</accession>
<dbReference type="Proteomes" id="UP001056384">
    <property type="component" value="Chromosome 2"/>
</dbReference>
<keyword evidence="2" id="KW-1185">Reference proteome</keyword>
<protein>
    <submittedName>
        <fullName evidence="1">Uncharacterized protein</fullName>
    </submittedName>
</protein>
<proteinExistence type="predicted"/>
<evidence type="ECO:0000313" key="1">
    <source>
        <dbReference type="EMBL" id="USW50264.1"/>
    </source>
</evidence>
<organism evidence="1 2">
    <name type="scientific">Septoria linicola</name>
    <dbReference type="NCBI Taxonomy" id="215465"/>
    <lineage>
        <taxon>Eukaryota</taxon>
        <taxon>Fungi</taxon>
        <taxon>Dikarya</taxon>
        <taxon>Ascomycota</taxon>
        <taxon>Pezizomycotina</taxon>
        <taxon>Dothideomycetes</taxon>
        <taxon>Dothideomycetidae</taxon>
        <taxon>Mycosphaerellales</taxon>
        <taxon>Mycosphaerellaceae</taxon>
        <taxon>Septoria</taxon>
    </lineage>
</organism>
<evidence type="ECO:0000313" key="2">
    <source>
        <dbReference type="Proteomes" id="UP001056384"/>
    </source>
</evidence>
<dbReference type="EMBL" id="CP099419">
    <property type="protein sequence ID" value="USW50264.1"/>
    <property type="molecule type" value="Genomic_DNA"/>
</dbReference>
<sequence>MTETPTENNNTGWTRVEVQGDEFATVAGPKCSQGLMHLIVHCDITKKNYGLASGNILDRLQQDWPDTKRLFIQLSFGPFITCALEHVEFGTWISHFVKSVLDVQFLQICGVFVGITDRYHRILQVDEHIVALGMDMRWFADDPAVMIMLRRGCAVDIGKTD</sequence>
<dbReference type="OrthoDB" id="3630184at2759"/>
<gene>
    <name evidence="1" type="ORF">Slin15195_G035830</name>
</gene>